<organism evidence="1 2">
    <name type="scientific">Hyalomma asiaticum</name>
    <name type="common">Tick</name>
    <dbReference type="NCBI Taxonomy" id="266040"/>
    <lineage>
        <taxon>Eukaryota</taxon>
        <taxon>Metazoa</taxon>
        <taxon>Ecdysozoa</taxon>
        <taxon>Arthropoda</taxon>
        <taxon>Chelicerata</taxon>
        <taxon>Arachnida</taxon>
        <taxon>Acari</taxon>
        <taxon>Parasitiformes</taxon>
        <taxon>Ixodida</taxon>
        <taxon>Ixodoidea</taxon>
        <taxon>Ixodidae</taxon>
        <taxon>Hyalomminae</taxon>
        <taxon>Hyalomma</taxon>
    </lineage>
</organism>
<sequence>MENLKVRELIEICEELGLTLGRAKRKQAILEIMKKEGVTAEEVDEAWADIKGRREEAERRELREREEAERRELREREREEAERQERLEMKRIELALRQCSQAPSVASATVPVSGHRIRDQLPPFVVGEDMAKYLVKFEHVCERNAIERSLWAQNLLALLPGEVSDVITCLSREAFESYDEVKEALLRRYKLSPEAFRQRFRYAKRGNESHVDFAFRLKADLVEWLKGEDVYDDRDKVVECIALEQFYRCIEDDVKLWLQDKLGEVQLNKAAELAEEYYTRRNLHSRAVRVEKFERKEGFPRKPDERKPFPNQPSTSLAAKDRQKRRAKLVDSSWRQAGEAGILPEEWDLFTERSQEPSVRRALEGSQLQPSLLRQNIQAGRTSDASGVNNSRLSDAIRGHSCGAPDAIDGNSSRTCAANPLTHGSDPGQQPTAVPDWRLQLADARDPKRGYKRSKPRSDGRERLKKSRVVIAPQCEPNKLSAPVPKM</sequence>
<evidence type="ECO:0000313" key="1">
    <source>
        <dbReference type="EMBL" id="KAH6942702.1"/>
    </source>
</evidence>
<dbReference type="Proteomes" id="UP000821845">
    <property type="component" value="Chromosome 10"/>
</dbReference>
<comment type="caution">
    <text evidence="1">The sequence shown here is derived from an EMBL/GenBank/DDBJ whole genome shotgun (WGS) entry which is preliminary data.</text>
</comment>
<evidence type="ECO:0000313" key="2">
    <source>
        <dbReference type="Proteomes" id="UP000821845"/>
    </source>
</evidence>
<gene>
    <name evidence="1" type="ORF">HPB50_009316</name>
</gene>
<keyword evidence="2" id="KW-1185">Reference proteome</keyword>
<dbReference type="EMBL" id="CM023490">
    <property type="protein sequence ID" value="KAH6942702.1"/>
    <property type="molecule type" value="Genomic_DNA"/>
</dbReference>
<proteinExistence type="predicted"/>
<reference evidence="1" key="1">
    <citation type="submission" date="2020-05" db="EMBL/GenBank/DDBJ databases">
        <title>Large-scale comparative analyses of tick genomes elucidate their genetic diversity and vector capacities.</title>
        <authorList>
            <person name="Jia N."/>
            <person name="Wang J."/>
            <person name="Shi W."/>
            <person name="Du L."/>
            <person name="Sun Y."/>
            <person name="Zhan W."/>
            <person name="Jiang J."/>
            <person name="Wang Q."/>
            <person name="Zhang B."/>
            <person name="Ji P."/>
            <person name="Sakyi L.B."/>
            <person name="Cui X."/>
            <person name="Yuan T."/>
            <person name="Jiang B."/>
            <person name="Yang W."/>
            <person name="Lam T.T.-Y."/>
            <person name="Chang Q."/>
            <person name="Ding S."/>
            <person name="Wang X."/>
            <person name="Zhu J."/>
            <person name="Ruan X."/>
            <person name="Zhao L."/>
            <person name="Wei J."/>
            <person name="Que T."/>
            <person name="Du C."/>
            <person name="Cheng J."/>
            <person name="Dai P."/>
            <person name="Han X."/>
            <person name="Huang E."/>
            <person name="Gao Y."/>
            <person name="Liu J."/>
            <person name="Shao H."/>
            <person name="Ye R."/>
            <person name="Li L."/>
            <person name="Wei W."/>
            <person name="Wang X."/>
            <person name="Wang C."/>
            <person name="Yang T."/>
            <person name="Huo Q."/>
            <person name="Li W."/>
            <person name="Guo W."/>
            <person name="Chen H."/>
            <person name="Zhou L."/>
            <person name="Ni X."/>
            <person name="Tian J."/>
            <person name="Zhou Y."/>
            <person name="Sheng Y."/>
            <person name="Liu T."/>
            <person name="Pan Y."/>
            <person name="Xia L."/>
            <person name="Li J."/>
            <person name="Zhao F."/>
            <person name="Cao W."/>
        </authorList>
    </citation>
    <scope>NUCLEOTIDE SEQUENCE</scope>
    <source>
        <tissue evidence="1">Larvae</tissue>
    </source>
</reference>
<accession>A0ACB7T8U0</accession>
<name>A0ACB7T8U0_HYAAI</name>
<protein>
    <submittedName>
        <fullName evidence="1">Uncharacterized protein</fullName>
    </submittedName>
</protein>